<sequence>MGKYMELLDAGVRIVARFHSHCPQTARMYYHPPATEDNSHRHLHHHDKHPHIHPFDGFFGRGVADDSVAPMGRRFGIKAGGGGINDATDFILSNVVS</sequence>
<dbReference type="Proteomes" id="UP001630127">
    <property type="component" value="Unassembled WGS sequence"/>
</dbReference>
<organism evidence="1 2">
    <name type="scientific">Cinchona calisaya</name>
    <dbReference type="NCBI Taxonomy" id="153742"/>
    <lineage>
        <taxon>Eukaryota</taxon>
        <taxon>Viridiplantae</taxon>
        <taxon>Streptophyta</taxon>
        <taxon>Embryophyta</taxon>
        <taxon>Tracheophyta</taxon>
        <taxon>Spermatophyta</taxon>
        <taxon>Magnoliopsida</taxon>
        <taxon>eudicotyledons</taxon>
        <taxon>Gunneridae</taxon>
        <taxon>Pentapetalae</taxon>
        <taxon>asterids</taxon>
        <taxon>lamiids</taxon>
        <taxon>Gentianales</taxon>
        <taxon>Rubiaceae</taxon>
        <taxon>Cinchonoideae</taxon>
        <taxon>Cinchoneae</taxon>
        <taxon>Cinchona</taxon>
    </lineage>
</organism>
<accession>A0ABD3B1S2</accession>
<dbReference type="PANTHER" id="PTHR33983:SF1">
    <property type="entry name" value="OS07G0185900 PROTEIN"/>
    <property type="match status" value="1"/>
</dbReference>
<evidence type="ECO:0000313" key="1">
    <source>
        <dbReference type="EMBL" id="KAL3537475.1"/>
    </source>
</evidence>
<proteinExistence type="predicted"/>
<comment type="caution">
    <text evidence="1">The sequence shown here is derived from an EMBL/GenBank/DDBJ whole genome shotgun (WGS) entry which is preliminary data.</text>
</comment>
<dbReference type="EMBL" id="JBJUIK010000001">
    <property type="protein sequence ID" value="KAL3537475.1"/>
    <property type="molecule type" value="Genomic_DNA"/>
</dbReference>
<gene>
    <name evidence="1" type="ORF">ACH5RR_000841</name>
</gene>
<dbReference type="AlphaFoldDB" id="A0ABD3B1S2"/>
<protein>
    <submittedName>
        <fullName evidence="1">Uncharacterized protein</fullName>
    </submittedName>
</protein>
<evidence type="ECO:0000313" key="2">
    <source>
        <dbReference type="Proteomes" id="UP001630127"/>
    </source>
</evidence>
<dbReference type="PANTHER" id="PTHR33983">
    <property type="entry name" value="OS07G0185900 PROTEIN"/>
    <property type="match status" value="1"/>
</dbReference>
<keyword evidence="2" id="KW-1185">Reference proteome</keyword>
<reference evidence="1 2" key="1">
    <citation type="submission" date="2024-11" db="EMBL/GenBank/DDBJ databases">
        <title>A near-complete genome assembly of Cinchona calisaya.</title>
        <authorList>
            <person name="Lian D.C."/>
            <person name="Zhao X.W."/>
            <person name="Wei L."/>
        </authorList>
    </citation>
    <scope>NUCLEOTIDE SEQUENCE [LARGE SCALE GENOMIC DNA]</scope>
    <source>
        <tissue evidence="1">Nenye</tissue>
    </source>
</reference>
<name>A0ABD3B1S2_9GENT</name>